<dbReference type="SUPFAM" id="SSF51604">
    <property type="entry name" value="Enolase C-terminal domain-like"/>
    <property type="match status" value="1"/>
</dbReference>
<dbReference type="InterPro" id="IPR013342">
    <property type="entry name" value="Mandelate_racemase_C"/>
</dbReference>
<dbReference type="Proteomes" id="UP000290637">
    <property type="component" value="Chromosome"/>
</dbReference>
<dbReference type="AlphaFoldDB" id="A0A4V0Z321"/>
<dbReference type="GO" id="GO:0009063">
    <property type="term" value="P:amino acid catabolic process"/>
    <property type="evidence" value="ECO:0007669"/>
    <property type="project" value="InterPro"/>
</dbReference>
<name>A0A4V0Z321_9BURK</name>
<dbReference type="InterPro" id="IPR036849">
    <property type="entry name" value="Enolase-like_C_sf"/>
</dbReference>
<dbReference type="InterPro" id="IPR034593">
    <property type="entry name" value="DgoD-like"/>
</dbReference>
<dbReference type="KEGG" id="plue:EWM63_02055"/>
<evidence type="ECO:0000313" key="4">
    <source>
        <dbReference type="Proteomes" id="UP000290637"/>
    </source>
</evidence>
<dbReference type="PROSITE" id="PS00908">
    <property type="entry name" value="MR_MLE_1"/>
    <property type="match status" value="1"/>
</dbReference>
<dbReference type="PANTHER" id="PTHR48080">
    <property type="entry name" value="D-GALACTONATE DEHYDRATASE-RELATED"/>
    <property type="match status" value="1"/>
</dbReference>
<keyword evidence="4" id="KW-1185">Reference proteome</keyword>
<sequence>MKITEIKTFLMQAGSPKETAWSANGISSAGTRNWLFVKIYTDAGVTGLGECSGWPRVAEAAVRDLSHILVGEDPTHIERLWQRMHTALMGHGQSGVVGHGAMSGLDMALWDIKGKVLDTPVWNLLGGKVRERIRAYSHASTVENAMSLVARGYTAIKTGGVADPLGKLADLRAALGDEIDLMVDLHGPPWLTAPDAIALCRELEQFHPLFVEEPVAPEAVDAMRRVRDATSVPLAAGERLAGLYGARSLITDGLVDVIQPDTGRAGGLTPMKKIAALAEAHFVSMAPHAGTLGPVAEYAAVHLLAAIPNALILERFEDDWTGKQAVLSQPLECVGGHLLVPDRPGLGVDIDEAFIAAHPSVRNCRLPITEGAGAYAPGTEAEAVYFQSRQGRHHYFKRS</sequence>
<dbReference type="Pfam" id="PF13378">
    <property type="entry name" value="MR_MLE_C"/>
    <property type="match status" value="1"/>
</dbReference>
<keyword evidence="1" id="KW-0456">Lyase</keyword>
<dbReference type="Gene3D" id="3.20.20.120">
    <property type="entry name" value="Enolase-like C-terminal domain"/>
    <property type="match status" value="1"/>
</dbReference>
<dbReference type="InterPro" id="IPR029017">
    <property type="entry name" value="Enolase-like_N"/>
</dbReference>
<dbReference type="CDD" id="cd03316">
    <property type="entry name" value="MR_like"/>
    <property type="match status" value="1"/>
</dbReference>
<reference evidence="3 4" key="1">
    <citation type="submission" date="2019-02" db="EMBL/GenBank/DDBJ databases">
        <title>Draft Genome Sequences of Six Type Strains of the Genus Massilia.</title>
        <authorList>
            <person name="Miess H."/>
            <person name="Frediansyhah A."/>
            <person name="Gross H."/>
        </authorList>
    </citation>
    <scope>NUCLEOTIDE SEQUENCE [LARGE SCALE GENOMIC DNA]</scope>
    <source>
        <strain evidence="3 4">DSM 17473</strain>
    </source>
</reference>
<protein>
    <submittedName>
        <fullName evidence="3">Mandelate racemase/muconate lactonizing enzyme family protein</fullName>
    </submittedName>
</protein>
<feature type="domain" description="Mandelate racemase/muconate lactonizing enzyme C-terminal" evidence="2">
    <location>
        <begin position="138"/>
        <end position="233"/>
    </location>
</feature>
<dbReference type="RefSeq" id="WP_130185060.1">
    <property type="nucleotide sequence ID" value="NZ_CP035913.1"/>
</dbReference>
<dbReference type="SFLD" id="SFLDG00179">
    <property type="entry name" value="mandelate_racemase"/>
    <property type="match status" value="1"/>
</dbReference>
<dbReference type="SFLD" id="SFLDS00001">
    <property type="entry name" value="Enolase"/>
    <property type="match status" value="1"/>
</dbReference>
<dbReference type="SMART" id="SM00922">
    <property type="entry name" value="MR_MLE"/>
    <property type="match status" value="1"/>
</dbReference>
<evidence type="ECO:0000259" key="2">
    <source>
        <dbReference type="SMART" id="SM00922"/>
    </source>
</evidence>
<evidence type="ECO:0000313" key="3">
    <source>
        <dbReference type="EMBL" id="QBE61923.1"/>
    </source>
</evidence>
<dbReference type="InterPro" id="IPR029065">
    <property type="entry name" value="Enolase_C-like"/>
</dbReference>
<accession>A0A4V0Z321</accession>
<gene>
    <name evidence="3" type="ORF">EWM63_02055</name>
</gene>
<dbReference type="Pfam" id="PF02746">
    <property type="entry name" value="MR_MLE_N"/>
    <property type="match status" value="1"/>
</dbReference>
<organism evidence="3 4">
    <name type="scientific">Pseudoduganella lutea</name>
    <dbReference type="NCBI Taxonomy" id="321985"/>
    <lineage>
        <taxon>Bacteria</taxon>
        <taxon>Pseudomonadati</taxon>
        <taxon>Pseudomonadota</taxon>
        <taxon>Betaproteobacteria</taxon>
        <taxon>Burkholderiales</taxon>
        <taxon>Oxalobacteraceae</taxon>
        <taxon>Telluria group</taxon>
        <taxon>Pseudoduganella</taxon>
    </lineage>
</organism>
<dbReference type="InterPro" id="IPR013341">
    <property type="entry name" value="Mandelate_racemase_N_dom"/>
</dbReference>
<dbReference type="EMBL" id="CP035913">
    <property type="protein sequence ID" value="QBE61923.1"/>
    <property type="molecule type" value="Genomic_DNA"/>
</dbReference>
<dbReference type="Gene3D" id="3.30.390.10">
    <property type="entry name" value="Enolase-like, N-terminal domain"/>
    <property type="match status" value="1"/>
</dbReference>
<dbReference type="OrthoDB" id="103536at2"/>
<dbReference type="GO" id="GO:0016829">
    <property type="term" value="F:lyase activity"/>
    <property type="evidence" value="ECO:0007669"/>
    <property type="project" value="UniProtKB-KW"/>
</dbReference>
<dbReference type="SUPFAM" id="SSF54826">
    <property type="entry name" value="Enolase N-terminal domain-like"/>
    <property type="match status" value="1"/>
</dbReference>
<dbReference type="InterPro" id="IPR018110">
    <property type="entry name" value="Mandel_Rmase/mucon_lact_enz_CS"/>
</dbReference>
<dbReference type="PANTHER" id="PTHR48080:SF2">
    <property type="entry name" value="D-GALACTONATE DEHYDRATASE"/>
    <property type="match status" value="1"/>
</dbReference>
<proteinExistence type="predicted"/>
<evidence type="ECO:0000256" key="1">
    <source>
        <dbReference type="ARBA" id="ARBA00023239"/>
    </source>
</evidence>